<comment type="catalytic activity">
    <reaction evidence="7">
        <text>Fe-coproporphyrin III + 2 H2O2 + 2 H(+) = heme b + 2 CO2 + 4 H2O</text>
        <dbReference type="Rhea" id="RHEA:56516"/>
        <dbReference type="ChEBI" id="CHEBI:15377"/>
        <dbReference type="ChEBI" id="CHEBI:15378"/>
        <dbReference type="ChEBI" id="CHEBI:16240"/>
        <dbReference type="ChEBI" id="CHEBI:16526"/>
        <dbReference type="ChEBI" id="CHEBI:60344"/>
        <dbReference type="ChEBI" id="CHEBI:68438"/>
        <dbReference type="EC" id="1.3.98.5"/>
    </reaction>
    <physiologicalReaction direction="left-to-right" evidence="7">
        <dbReference type="Rhea" id="RHEA:56517"/>
    </physiologicalReaction>
</comment>
<sequence length="236" mass="27267">MREYQEPSQEQIDQANDEIRYLGYSVFAASGDLPEGDRQQLAGEVLEQLDELKAEGLTVRGTYDVSALRADADIMFWWIAPKVETLQKAYSIVRRSTLGAILEPVWSVVGLHRPAEFNRRHIPAFMTDETPLDYLCVYPFVRSYDWYILKAEDRSKMLRDHGMAAAGYKDIKAHTVSSFALGDYEFLLGFEADQLHRLVDMMRDLRATEARLHVREEIPFYTGPRRELADIIADWR</sequence>
<dbReference type="PANTHER" id="PTHR36843">
    <property type="entry name" value="HEME-DEPENDENT PEROXIDASE YWFI-RELATED"/>
    <property type="match status" value="1"/>
</dbReference>
<gene>
    <name evidence="9" type="primary">chdC</name>
    <name evidence="10" type="ORF">Bravens_01019</name>
</gene>
<dbReference type="NCBIfam" id="NF042928">
    <property type="entry name" value="HemQ_actino"/>
    <property type="match status" value="1"/>
</dbReference>
<comment type="similarity">
    <text evidence="9">Belongs to the ChdC family. Type 2 subfamily.</text>
</comment>
<accession>A0A150H7B8</accession>
<dbReference type="GO" id="GO:0006785">
    <property type="term" value="P:heme B biosynthetic process"/>
    <property type="evidence" value="ECO:0007669"/>
    <property type="project" value="UniProtKB-UniRule"/>
</dbReference>
<feature type="binding site" description="axial binding residue" evidence="9">
    <location>
        <position position="161"/>
    </location>
    <ligand>
        <name>Fe-coproporphyrin III</name>
        <dbReference type="ChEBI" id="CHEBI:68438"/>
    </ligand>
    <ligandPart>
        <name>Fe</name>
        <dbReference type="ChEBI" id="CHEBI:18248"/>
    </ligandPart>
</feature>
<comment type="cofactor">
    <cofactor evidence="9">
        <name>Fe-coproporphyrin III</name>
        <dbReference type="ChEBI" id="CHEBI:68438"/>
    </cofactor>
    <text evidence="9">Fe-coproporphyrin III acts as both substrate and redox cofactor.</text>
</comment>
<evidence type="ECO:0000256" key="2">
    <source>
        <dbReference type="ARBA" id="ARBA00022617"/>
    </source>
</evidence>
<keyword evidence="4 9" id="KW-0408">Iron</keyword>
<evidence type="ECO:0000256" key="5">
    <source>
        <dbReference type="ARBA" id="ARBA00029882"/>
    </source>
</evidence>
<dbReference type="Proteomes" id="UP000243589">
    <property type="component" value="Unassembled WGS sequence"/>
</dbReference>
<feature type="active site" evidence="9">
    <location>
        <position position="138"/>
    </location>
</feature>
<comment type="catalytic activity">
    <reaction evidence="9">
        <text>harderoheme III + H2O2 + H(+) = heme b + CO2 + 2 H2O</text>
        <dbReference type="Rhea" id="RHEA:57944"/>
        <dbReference type="ChEBI" id="CHEBI:15377"/>
        <dbReference type="ChEBI" id="CHEBI:15378"/>
        <dbReference type="ChEBI" id="CHEBI:16240"/>
        <dbReference type="ChEBI" id="CHEBI:16526"/>
        <dbReference type="ChEBI" id="CHEBI:60344"/>
        <dbReference type="ChEBI" id="CHEBI:142463"/>
    </reaction>
</comment>
<evidence type="ECO:0000256" key="3">
    <source>
        <dbReference type="ARBA" id="ARBA00022723"/>
    </source>
</evidence>
<keyword evidence="11" id="KW-1185">Reference proteome</keyword>
<dbReference type="Gene3D" id="3.30.70.1030">
    <property type="entry name" value="Apc35880, domain 1"/>
    <property type="match status" value="2"/>
</dbReference>
<keyword evidence="3 9" id="KW-0479">Metal-binding</keyword>
<reference evidence="10 11" key="1">
    <citation type="submission" date="2016-01" db="EMBL/GenBank/DDBJ databases">
        <title>Use of Whole Genome Sequencing to ascertain that Brevibacterium massiliense (Roux, Raoult 2009) is a later heterotypic synonym of Brevibacterium ravenspurgense (Mages 2008).</title>
        <authorList>
            <person name="Bernier A.-M."/>
            <person name="Burdz T."/>
            <person name="Huynh C."/>
            <person name="Pachecho A.L."/>
            <person name="Wiebe D."/>
            <person name="Bonner C."/>
            <person name="Bernard K."/>
        </authorList>
    </citation>
    <scope>NUCLEOTIDE SEQUENCE [LARGE SCALE GENOMIC DNA]</scope>
    <source>
        <strain evidence="10 11">CCUG56047</strain>
    </source>
</reference>
<dbReference type="InterPro" id="IPR011008">
    <property type="entry name" value="Dimeric_a/b-barrel"/>
</dbReference>
<comment type="catalytic activity">
    <reaction evidence="9">
        <text>Fe-coproporphyrin III + H2O2 + H(+) = harderoheme III + CO2 + 2 H2O</text>
        <dbReference type="Rhea" id="RHEA:57940"/>
        <dbReference type="ChEBI" id="CHEBI:15377"/>
        <dbReference type="ChEBI" id="CHEBI:15378"/>
        <dbReference type="ChEBI" id="CHEBI:16240"/>
        <dbReference type="ChEBI" id="CHEBI:16526"/>
        <dbReference type="ChEBI" id="CHEBI:68438"/>
        <dbReference type="ChEBI" id="CHEBI:142463"/>
    </reaction>
</comment>
<keyword evidence="9" id="KW-0560">Oxidoreductase</keyword>
<comment type="caution">
    <text evidence="10">The sequence shown here is derived from an EMBL/GenBank/DDBJ whole genome shotgun (WGS) entry which is preliminary data.</text>
</comment>
<organism evidence="10 11">
    <name type="scientific">Brevibacterium ravenspurgense</name>
    <dbReference type="NCBI Taxonomy" id="479117"/>
    <lineage>
        <taxon>Bacteria</taxon>
        <taxon>Bacillati</taxon>
        <taxon>Actinomycetota</taxon>
        <taxon>Actinomycetes</taxon>
        <taxon>Micrococcales</taxon>
        <taxon>Brevibacteriaceae</taxon>
        <taxon>Brevibacterium</taxon>
    </lineage>
</organism>
<dbReference type="PANTHER" id="PTHR36843:SF1">
    <property type="entry name" value="COPROHEME DECARBOXYLASE"/>
    <property type="match status" value="1"/>
</dbReference>
<keyword evidence="9" id="KW-0350">Heme biosynthesis</keyword>
<proteinExistence type="inferred from homology"/>
<dbReference type="GO" id="GO:0016634">
    <property type="term" value="F:oxidoreductase activity, acting on the CH-CH group of donors, oxygen as acceptor"/>
    <property type="evidence" value="ECO:0007669"/>
    <property type="project" value="UniProtKB-UniRule"/>
</dbReference>
<evidence type="ECO:0000256" key="9">
    <source>
        <dbReference type="HAMAP-Rule" id="MF_02244"/>
    </source>
</evidence>
<comment type="pathway">
    <text evidence="9">Porphyrin-containing compound metabolism; protoheme biosynthesis.</text>
</comment>
<dbReference type="RefSeq" id="WP_061941214.1">
    <property type="nucleotide sequence ID" value="NZ_LPXW01000007.1"/>
</dbReference>
<dbReference type="GO" id="GO:0020037">
    <property type="term" value="F:heme binding"/>
    <property type="evidence" value="ECO:0007669"/>
    <property type="project" value="InterPro"/>
</dbReference>
<keyword evidence="2 9" id="KW-0349">Heme</keyword>
<evidence type="ECO:0000256" key="8">
    <source>
        <dbReference type="ARBA" id="ARBA00050019"/>
    </source>
</evidence>
<dbReference type="GO" id="GO:0046872">
    <property type="term" value="F:metal ion binding"/>
    <property type="evidence" value="ECO:0007669"/>
    <property type="project" value="UniProtKB-KW"/>
</dbReference>
<dbReference type="EC" id="1.3.98.5" evidence="8 9"/>
<evidence type="ECO:0000256" key="6">
    <source>
        <dbReference type="ARBA" id="ARBA00030236"/>
    </source>
</evidence>
<dbReference type="Pfam" id="PF06778">
    <property type="entry name" value="Chlor_dismutase"/>
    <property type="match status" value="1"/>
</dbReference>
<protein>
    <recommendedName>
        <fullName evidence="1 9">Coproheme decarboxylase</fullName>
        <ecNumber evidence="8 9">1.3.98.5</ecNumber>
    </recommendedName>
    <alternativeName>
        <fullName evidence="5 9">Coproheme III oxidative decarboxylase</fullName>
    </alternativeName>
    <alternativeName>
        <fullName evidence="6 9">Hydrogen peroxide-dependent heme synthase</fullName>
    </alternativeName>
</protein>
<comment type="function">
    <text evidence="9">Involved in coproporphyrin-dependent heme b biosynthesis. Catalyzes the decarboxylation of Fe-coproporphyrin III (coproheme) to heme b (protoheme IX), the last step of the pathway. The reaction occurs in a stepwise manner with a three-propionate intermediate.</text>
</comment>
<dbReference type="GO" id="GO:0004601">
    <property type="term" value="F:peroxidase activity"/>
    <property type="evidence" value="ECO:0007669"/>
    <property type="project" value="UniProtKB-KW"/>
</dbReference>
<evidence type="ECO:0000256" key="7">
    <source>
        <dbReference type="ARBA" id="ARBA00049896"/>
    </source>
</evidence>
<evidence type="ECO:0000256" key="1">
    <source>
        <dbReference type="ARBA" id="ARBA00014413"/>
    </source>
</evidence>
<dbReference type="InterPro" id="IPR010644">
    <property type="entry name" value="ChdC/CLD"/>
</dbReference>
<dbReference type="HAMAP" id="MF_02244">
    <property type="entry name" value="Coproheme_decarbox_2"/>
    <property type="match status" value="1"/>
</dbReference>
<dbReference type="PATRIC" id="fig|479117.4.peg.1018"/>
<name>A0A150H7B8_9MICO</name>
<keyword evidence="10" id="KW-0575">Peroxidase</keyword>
<evidence type="ECO:0000313" key="11">
    <source>
        <dbReference type="Proteomes" id="UP000243589"/>
    </source>
</evidence>
<evidence type="ECO:0000313" key="10">
    <source>
        <dbReference type="EMBL" id="KXZ57987.1"/>
    </source>
</evidence>
<dbReference type="EMBL" id="LQQC01000010">
    <property type="protein sequence ID" value="KXZ57987.1"/>
    <property type="molecule type" value="Genomic_DNA"/>
</dbReference>
<evidence type="ECO:0000256" key="4">
    <source>
        <dbReference type="ARBA" id="ARBA00023004"/>
    </source>
</evidence>
<dbReference type="AlphaFoldDB" id="A0A150H7B8"/>
<dbReference type="SUPFAM" id="SSF54909">
    <property type="entry name" value="Dimeric alpha+beta barrel"/>
    <property type="match status" value="1"/>
</dbReference>